<keyword evidence="2" id="KW-0808">Transferase</keyword>
<organism evidence="7 8">
    <name type="scientific">Candidatus Berkelbacteria bacterium Licking1014_2</name>
    <dbReference type="NCBI Taxonomy" id="2017146"/>
    <lineage>
        <taxon>Bacteria</taxon>
        <taxon>Candidatus Berkelbacteria</taxon>
    </lineage>
</organism>
<dbReference type="Proteomes" id="UP000318711">
    <property type="component" value="Unassembled WGS sequence"/>
</dbReference>
<dbReference type="Pfam" id="PF02388">
    <property type="entry name" value="FemAB"/>
    <property type="match status" value="2"/>
</dbReference>
<dbReference type="InterPro" id="IPR016181">
    <property type="entry name" value="Acyl_CoA_acyltransferase"/>
</dbReference>
<dbReference type="PANTHER" id="PTHR36174:SF1">
    <property type="entry name" value="LIPID II:GLYCINE GLYCYLTRANSFERASE"/>
    <property type="match status" value="1"/>
</dbReference>
<reference evidence="7 8" key="1">
    <citation type="submission" date="2017-07" db="EMBL/GenBank/DDBJ databases">
        <title>Mechanisms for carbon and nitrogen cycling indicate functional differentiation within the Candidate Phyla Radiation.</title>
        <authorList>
            <person name="Danczak R.E."/>
            <person name="Johnston M.D."/>
            <person name="Kenah C."/>
            <person name="Slattery M."/>
            <person name="Wrighton K.C."/>
            <person name="Wilkins M.J."/>
        </authorList>
    </citation>
    <scope>NUCLEOTIDE SEQUENCE [LARGE SCALE GENOMIC DNA]</scope>
    <source>
        <strain evidence="7">Licking1014_2</strain>
    </source>
</reference>
<proteinExistence type="inferred from homology"/>
<evidence type="ECO:0000256" key="4">
    <source>
        <dbReference type="ARBA" id="ARBA00022984"/>
    </source>
</evidence>
<dbReference type="GO" id="GO:0016755">
    <property type="term" value="F:aminoacyltransferase activity"/>
    <property type="evidence" value="ECO:0007669"/>
    <property type="project" value="InterPro"/>
</dbReference>
<gene>
    <name evidence="7" type="ORF">CEN88_42</name>
</gene>
<evidence type="ECO:0000256" key="2">
    <source>
        <dbReference type="ARBA" id="ARBA00022679"/>
    </source>
</evidence>
<evidence type="ECO:0000256" key="1">
    <source>
        <dbReference type="ARBA" id="ARBA00009943"/>
    </source>
</evidence>
<accession>A0A554LXV0</accession>
<dbReference type="EMBL" id="VMGL01000003">
    <property type="protein sequence ID" value="TSC97439.1"/>
    <property type="molecule type" value="Genomic_DNA"/>
</dbReference>
<dbReference type="Gene3D" id="3.40.630.30">
    <property type="match status" value="1"/>
</dbReference>
<protein>
    <submittedName>
        <fullName evidence="7">Methicillin resistance protein</fullName>
    </submittedName>
</protein>
<keyword evidence="6" id="KW-0961">Cell wall biogenesis/degradation</keyword>
<evidence type="ECO:0000256" key="5">
    <source>
        <dbReference type="ARBA" id="ARBA00023315"/>
    </source>
</evidence>
<keyword evidence="4" id="KW-0573">Peptidoglycan synthesis</keyword>
<dbReference type="PROSITE" id="PS51191">
    <property type="entry name" value="FEMABX"/>
    <property type="match status" value="1"/>
</dbReference>
<dbReference type="GO" id="GO:0008360">
    <property type="term" value="P:regulation of cell shape"/>
    <property type="evidence" value="ECO:0007669"/>
    <property type="project" value="UniProtKB-KW"/>
</dbReference>
<dbReference type="GO" id="GO:0071555">
    <property type="term" value="P:cell wall organization"/>
    <property type="evidence" value="ECO:0007669"/>
    <property type="project" value="UniProtKB-KW"/>
</dbReference>
<comment type="similarity">
    <text evidence="1">Belongs to the FemABX family.</text>
</comment>
<dbReference type="AlphaFoldDB" id="A0A554LXV0"/>
<dbReference type="InterPro" id="IPR003447">
    <property type="entry name" value="FEMABX"/>
</dbReference>
<sequence length="285" mass="33905">MVTNFLQSDNWERFQQGIGKKTFRLNNQLLIKNQLPFSKSWFYCPWGKGELGKLDELVQLARKENAIFFHLDPFNKFSILILEESTDFRFSIAKTIQPQKTLILDIDQPRDKLLAEMKEKTRYNIRLAEKKNLIIKQQTASDDFWRLMTQTSQRDCFSAHSRNYYQRMVEIMPEIELWTVFVRDKAVASAIFLFDRDNKIGYYLHGASDYSERQLMAPYLLQWQGISIAQKMGLKKWDFWGIDEDRYPGVTRFKLGFGGQIIERPPAQRLIFQPLWYRVYSLTHN</sequence>
<evidence type="ECO:0000256" key="6">
    <source>
        <dbReference type="ARBA" id="ARBA00023316"/>
    </source>
</evidence>
<dbReference type="SUPFAM" id="SSF55729">
    <property type="entry name" value="Acyl-CoA N-acyltransferases (Nat)"/>
    <property type="match status" value="1"/>
</dbReference>
<evidence type="ECO:0000256" key="3">
    <source>
        <dbReference type="ARBA" id="ARBA00022960"/>
    </source>
</evidence>
<comment type="caution">
    <text evidence="7">The sequence shown here is derived from an EMBL/GenBank/DDBJ whole genome shotgun (WGS) entry which is preliminary data.</text>
</comment>
<keyword evidence="5" id="KW-0012">Acyltransferase</keyword>
<name>A0A554LXV0_9BACT</name>
<evidence type="ECO:0000313" key="8">
    <source>
        <dbReference type="Proteomes" id="UP000318711"/>
    </source>
</evidence>
<dbReference type="PANTHER" id="PTHR36174">
    <property type="entry name" value="LIPID II:GLYCINE GLYCYLTRANSFERASE"/>
    <property type="match status" value="1"/>
</dbReference>
<evidence type="ECO:0000313" key="7">
    <source>
        <dbReference type="EMBL" id="TSC97439.1"/>
    </source>
</evidence>
<dbReference type="InterPro" id="IPR050644">
    <property type="entry name" value="PG_Glycine_Bridge_Synth"/>
</dbReference>
<dbReference type="GO" id="GO:0009252">
    <property type="term" value="P:peptidoglycan biosynthetic process"/>
    <property type="evidence" value="ECO:0007669"/>
    <property type="project" value="UniProtKB-KW"/>
</dbReference>
<keyword evidence="3" id="KW-0133">Cell shape</keyword>